<keyword evidence="3" id="KW-0012">Acyltransferase</keyword>
<comment type="caution">
    <text evidence="3">The sequence shown here is derived from an EMBL/GenBank/DDBJ whole genome shotgun (WGS) entry which is preliminary data.</text>
</comment>
<dbReference type="EC" id="2.3.-.-" evidence="3"/>
<organism evidence="3 4">
    <name type="scientific">Streptomyces coeruleoprunus</name>
    <dbReference type="NCBI Taxonomy" id="285563"/>
    <lineage>
        <taxon>Bacteria</taxon>
        <taxon>Bacillati</taxon>
        <taxon>Actinomycetota</taxon>
        <taxon>Actinomycetes</taxon>
        <taxon>Kitasatosporales</taxon>
        <taxon>Streptomycetaceae</taxon>
        <taxon>Streptomyces</taxon>
    </lineage>
</organism>
<sequence>MNVPTAPPVRPPRTDEPAARTGRTNRTAQTARTTQPGEARRTVPDGRSTRTARTPRAARIEPASVADIAELRQLYYAVYGPHYPVGLGTDPAEMARLLRDPHCLWLVARCPDTGALVASAAVHGEPGSRIGRLEGLAVHPDHRSGGLAGALTEALCAGTLDSGRLDSVYATVRTVSPGPQRAVARHGFRPLGVLPNAVDLRCRESLALYARHSPGVLDRRVPVPEVPAPLVPLLRTVERCLGVSYRDTRAAGPARKEERPAAGGEPLELIEAPSFVRRRFRERFPDAGGWFYPLHTPNVLLAPDDGRFEVYAYLNRTGRYCSLVAAHPGPAAAAACLEPVTRALTRAGAGYVEALVPLAHHEALSVFLAEGFVPGALYPAMRADEDGFHDYVVLSRSTERVDFRGVVAEPALRPYLDSYRSAWASTHLPPDEVAP</sequence>
<dbReference type="GO" id="GO:0016746">
    <property type="term" value="F:acyltransferase activity"/>
    <property type="evidence" value="ECO:0007669"/>
    <property type="project" value="UniProtKB-KW"/>
</dbReference>
<keyword evidence="3" id="KW-0808">Transferase</keyword>
<accession>A0ABV9XCM4</accession>
<feature type="compositionally biased region" description="Basic and acidic residues" evidence="1">
    <location>
        <begin position="38"/>
        <end position="48"/>
    </location>
</feature>
<dbReference type="CDD" id="cd04301">
    <property type="entry name" value="NAT_SF"/>
    <property type="match status" value="1"/>
</dbReference>
<proteinExistence type="predicted"/>
<keyword evidence="4" id="KW-1185">Reference proteome</keyword>
<dbReference type="Proteomes" id="UP001595829">
    <property type="component" value="Unassembled WGS sequence"/>
</dbReference>
<dbReference type="InterPro" id="IPR000182">
    <property type="entry name" value="GNAT_dom"/>
</dbReference>
<feature type="region of interest" description="Disordered" evidence="1">
    <location>
        <begin position="1"/>
        <end position="58"/>
    </location>
</feature>
<dbReference type="EMBL" id="JBHSJD010000002">
    <property type="protein sequence ID" value="MFC5021382.1"/>
    <property type="molecule type" value="Genomic_DNA"/>
</dbReference>
<protein>
    <submittedName>
        <fullName evidence="3">GNAT family N-acetyltransferase</fullName>
        <ecNumber evidence="3">2.3.-.-</ecNumber>
    </submittedName>
</protein>
<name>A0ABV9XCM4_9ACTN</name>
<dbReference type="Pfam" id="PF00583">
    <property type="entry name" value="Acetyltransf_1"/>
    <property type="match status" value="1"/>
</dbReference>
<feature type="compositionally biased region" description="Pro residues" evidence="1">
    <location>
        <begin position="1"/>
        <end position="11"/>
    </location>
</feature>
<evidence type="ECO:0000259" key="2">
    <source>
        <dbReference type="PROSITE" id="PS51186"/>
    </source>
</evidence>
<dbReference type="PROSITE" id="PS51186">
    <property type="entry name" value="GNAT"/>
    <property type="match status" value="1"/>
</dbReference>
<dbReference type="InterPro" id="IPR016181">
    <property type="entry name" value="Acyl_CoA_acyltransferase"/>
</dbReference>
<evidence type="ECO:0000313" key="4">
    <source>
        <dbReference type="Proteomes" id="UP001595829"/>
    </source>
</evidence>
<dbReference type="Gene3D" id="3.40.630.30">
    <property type="match status" value="1"/>
</dbReference>
<reference evidence="4" key="1">
    <citation type="journal article" date="2019" name="Int. J. Syst. Evol. Microbiol.">
        <title>The Global Catalogue of Microorganisms (GCM) 10K type strain sequencing project: providing services to taxonomists for standard genome sequencing and annotation.</title>
        <authorList>
            <consortium name="The Broad Institute Genomics Platform"/>
            <consortium name="The Broad Institute Genome Sequencing Center for Infectious Disease"/>
            <person name="Wu L."/>
            <person name="Ma J."/>
        </authorList>
    </citation>
    <scope>NUCLEOTIDE SEQUENCE [LARGE SCALE GENOMIC DNA]</scope>
    <source>
        <strain evidence="4">CGMCC 4.1648</strain>
    </source>
</reference>
<evidence type="ECO:0000313" key="3">
    <source>
        <dbReference type="EMBL" id="MFC5021382.1"/>
    </source>
</evidence>
<evidence type="ECO:0000256" key="1">
    <source>
        <dbReference type="SAM" id="MobiDB-lite"/>
    </source>
</evidence>
<feature type="compositionally biased region" description="Low complexity" evidence="1">
    <location>
        <begin position="19"/>
        <end position="34"/>
    </location>
</feature>
<feature type="domain" description="N-acetyltransferase" evidence="2">
    <location>
        <begin position="58"/>
        <end position="209"/>
    </location>
</feature>
<gene>
    <name evidence="3" type="ORF">ACFPM3_04335</name>
</gene>
<dbReference type="RefSeq" id="WP_345693348.1">
    <property type="nucleotide sequence ID" value="NZ_BAABIT010000001.1"/>
</dbReference>
<dbReference type="SUPFAM" id="SSF55729">
    <property type="entry name" value="Acyl-CoA N-acyltransferases (Nat)"/>
    <property type="match status" value="1"/>
</dbReference>